<keyword evidence="9" id="KW-1185">Reference proteome</keyword>
<reference evidence="10 11" key="1">
    <citation type="submission" date="2025-04" db="UniProtKB">
        <authorList>
            <consortium name="RefSeq"/>
        </authorList>
    </citation>
    <scope>IDENTIFICATION</scope>
</reference>
<evidence type="ECO:0000256" key="7">
    <source>
        <dbReference type="SAM" id="SignalP"/>
    </source>
</evidence>
<keyword evidence="5" id="KW-0325">Glycoprotein</keyword>
<evidence type="ECO:0000256" key="4">
    <source>
        <dbReference type="ARBA" id="ARBA00022900"/>
    </source>
</evidence>
<dbReference type="SUPFAM" id="SSF56574">
    <property type="entry name" value="Serpins"/>
    <property type="match status" value="1"/>
</dbReference>
<keyword evidence="3 7" id="KW-0732">Signal</keyword>
<dbReference type="PROSITE" id="PS00284">
    <property type="entry name" value="SERPIN"/>
    <property type="match status" value="1"/>
</dbReference>
<dbReference type="Gene3D" id="2.30.39.10">
    <property type="entry name" value="Alpha-1-antitrypsin, domain 1"/>
    <property type="match status" value="1"/>
</dbReference>
<dbReference type="InterPro" id="IPR023796">
    <property type="entry name" value="Serpin_dom"/>
</dbReference>
<dbReference type="Gene3D" id="2.10.310.10">
    <property type="entry name" value="Serpins superfamily"/>
    <property type="match status" value="1"/>
</dbReference>
<dbReference type="GeneID" id="113419691"/>
<keyword evidence="2" id="KW-0646">Protease inhibitor</keyword>
<comment type="similarity">
    <text evidence="1 6">Belongs to the serpin family.</text>
</comment>
<keyword evidence="4" id="KW-0722">Serine protease inhibitor</keyword>
<accession>A0A6J1V2Z8</accession>
<dbReference type="RefSeq" id="XP_026535017.1">
    <property type="nucleotide sequence ID" value="XM_026679232.1"/>
</dbReference>
<dbReference type="FunFam" id="2.30.39.10:FF:000003">
    <property type="entry name" value="alpha-1-antitrypsin isoform X1"/>
    <property type="match status" value="1"/>
</dbReference>
<feature type="domain" description="Serpin" evidence="8">
    <location>
        <begin position="48"/>
        <end position="401"/>
    </location>
</feature>
<dbReference type="RefSeq" id="XP_026535018.1">
    <property type="nucleotide sequence ID" value="XM_026679233.1"/>
</dbReference>
<evidence type="ECO:0000313" key="9">
    <source>
        <dbReference type="Proteomes" id="UP000504612"/>
    </source>
</evidence>
<evidence type="ECO:0000313" key="10">
    <source>
        <dbReference type="RefSeq" id="XP_026535017.1"/>
    </source>
</evidence>
<dbReference type="Pfam" id="PF00079">
    <property type="entry name" value="Serpin"/>
    <property type="match status" value="1"/>
</dbReference>
<evidence type="ECO:0000256" key="2">
    <source>
        <dbReference type="ARBA" id="ARBA00022690"/>
    </source>
</evidence>
<dbReference type="InterPro" id="IPR023795">
    <property type="entry name" value="Serpin_CS"/>
</dbReference>
<dbReference type="Proteomes" id="UP000504612">
    <property type="component" value="Unplaced"/>
</dbReference>
<dbReference type="InterPro" id="IPR000215">
    <property type="entry name" value="Serpin_fam"/>
</dbReference>
<dbReference type="GO" id="GO:0004867">
    <property type="term" value="F:serine-type endopeptidase inhibitor activity"/>
    <property type="evidence" value="ECO:0007669"/>
    <property type="project" value="UniProtKB-KW"/>
</dbReference>
<dbReference type="GO" id="GO:0005615">
    <property type="term" value="C:extracellular space"/>
    <property type="evidence" value="ECO:0007669"/>
    <property type="project" value="InterPro"/>
</dbReference>
<sequence>MNRIIHLSLALMVFSLVSHGHHDVDHPHDHHDPKAAIKIQRNVDDFAIELYKILAARSHEENLVFSPCSIFMLLSVLLLGTDSNTHAEILNGLGFNLTHIQEDEIHQGLHELLHVLTHSEKDYKLDIGQALFLKEGIQPLQTFLDKIKELYEAEIQTTKFQEPKAAEKQINDYIKKKTHGKIAELVKDLDPETVFVLTNYIYFRGNWKTPFDPAFTREEDFFVDHNTTVKVQMMHRTGWFYYYFDEQLSCTVLKIDYNGTATTFFVLPDPGKERELDANLSVESLKKWANNVHRATASVSIPKFSISATYSLKEPLSQLGITEIFTDHADLTGVTGQPLKLSKVTHKAVLTVNETGAEAAGATAVEFIPLSMPITITFNRPFLLFIEHQNVTLFMGKLINPTQQ</sequence>
<dbReference type="Gene3D" id="3.30.497.10">
    <property type="entry name" value="Antithrombin, subunit I, domain 2"/>
    <property type="match status" value="1"/>
</dbReference>
<dbReference type="InterPro" id="IPR042178">
    <property type="entry name" value="Serpin_sf_1"/>
</dbReference>
<organism evidence="9 11">
    <name type="scientific">Notechis scutatus</name>
    <name type="common">mainland tiger snake</name>
    <dbReference type="NCBI Taxonomy" id="8663"/>
    <lineage>
        <taxon>Eukaryota</taxon>
        <taxon>Metazoa</taxon>
        <taxon>Chordata</taxon>
        <taxon>Craniata</taxon>
        <taxon>Vertebrata</taxon>
        <taxon>Euteleostomi</taxon>
        <taxon>Lepidosauria</taxon>
        <taxon>Squamata</taxon>
        <taxon>Bifurcata</taxon>
        <taxon>Unidentata</taxon>
        <taxon>Episquamata</taxon>
        <taxon>Toxicofera</taxon>
        <taxon>Serpentes</taxon>
        <taxon>Colubroidea</taxon>
        <taxon>Elapidae</taxon>
        <taxon>Hydrophiinae</taxon>
        <taxon>Notechis</taxon>
    </lineage>
</organism>
<dbReference type="PANTHER" id="PTHR11461">
    <property type="entry name" value="SERINE PROTEASE INHIBITOR, SERPIN"/>
    <property type="match status" value="1"/>
</dbReference>
<dbReference type="PANTHER" id="PTHR11461:SF165">
    <property type="entry name" value="ALPHA-1-ANTITRYPSIN"/>
    <property type="match status" value="1"/>
</dbReference>
<dbReference type="SMART" id="SM00093">
    <property type="entry name" value="SERPIN"/>
    <property type="match status" value="1"/>
</dbReference>
<dbReference type="GeneTree" id="ENSGT00940000160877"/>
<feature type="signal peptide" evidence="7">
    <location>
        <begin position="1"/>
        <end position="20"/>
    </location>
</feature>
<evidence type="ECO:0000256" key="6">
    <source>
        <dbReference type="RuleBase" id="RU000411"/>
    </source>
</evidence>
<dbReference type="FunFam" id="3.30.497.10:FF:000001">
    <property type="entry name" value="Serine protease inhibitor"/>
    <property type="match status" value="1"/>
</dbReference>
<evidence type="ECO:0000256" key="3">
    <source>
        <dbReference type="ARBA" id="ARBA00022729"/>
    </source>
</evidence>
<gene>
    <name evidence="10 11" type="primary">LOC113419691</name>
</gene>
<feature type="chain" id="PRO_5044639664" evidence="7">
    <location>
        <begin position="21"/>
        <end position="404"/>
    </location>
</feature>
<proteinExistence type="inferred from homology"/>
<dbReference type="InterPro" id="IPR036186">
    <property type="entry name" value="Serpin_sf"/>
</dbReference>
<dbReference type="AlphaFoldDB" id="A0A6J1V2Z8"/>
<evidence type="ECO:0000313" key="11">
    <source>
        <dbReference type="RefSeq" id="XP_026535018.1"/>
    </source>
</evidence>
<dbReference type="KEGG" id="nss:113419691"/>
<evidence type="ECO:0000256" key="1">
    <source>
        <dbReference type="ARBA" id="ARBA00009500"/>
    </source>
</evidence>
<evidence type="ECO:0000256" key="5">
    <source>
        <dbReference type="ARBA" id="ARBA00023180"/>
    </source>
</evidence>
<evidence type="ECO:0000259" key="8">
    <source>
        <dbReference type="SMART" id="SM00093"/>
    </source>
</evidence>
<dbReference type="InterPro" id="IPR042185">
    <property type="entry name" value="Serpin_sf_2"/>
</dbReference>
<protein>
    <submittedName>
        <fullName evidence="10 11">Alpha-1-antitrypsin-like</fullName>
    </submittedName>
</protein>
<name>A0A6J1V2Z8_9SAUR</name>